<dbReference type="NCBIfam" id="TIGR00878">
    <property type="entry name" value="purM"/>
    <property type="match status" value="1"/>
</dbReference>
<dbReference type="Proteomes" id="UP000232323">
    <property type="component" value="Unassembled WGS sequence"/>
</dbReference>
<reference evidence="17 18" key="1">
    <citation type="submission" date="2017-08" db="EMBL/GenBank/DDBJ databases">
        <title>Acidophilic green algal genome provides insights into adaptation to an acidic environment.</title>
        <authorList>
            <person name="Hirooka S."/>
            <person name="Hirose Y."/>
            <person name="Kanesaki Y."/>
            <person name="Higuchi S."/>
            <person name="Fujiwara T."/>
            <person name="Onuma R."/>
            <person name="Era A."/>
            <person name="Ohbayashi R."/>
            <person name="Uzuka A."/>
            <person name="Nozaki H."/>
            <person name="Yoshikawa H."/>
            <person name="Miyagishima S.Y."/>
        </authorList>
    </citation>
    <scope>NUCLEOTIDE SEQUENCE [LARGE SCALE GENOMIC DNA]</scope>
    <source>
        <strain evidence="17 18">NIES-2499</strain>
    </source>
</reference>
<evidence type="ECO:0000256" key="9">
    <source>
        <dbReference type="ARBA" id="ARBA00022755"/>
    </source>
</evidence>
<comment type="similarity">
    <text evidence="3">Belongs to the AIR synthase family.</text>
</comment>
<dbReference type="GO" id="GO:0004641">
    <property type="term" value="F:phosphoribosylformylglycinamidine cyclo-ligase activity"/>
    <property type="evidence" value="ECO:0007669"/>
    <property type="project" value="UniProtKB-EC"/>
</dbReference>
<keyword evidence="7" id="KW-0436">Ligase</keyword>
<dbReference type="GO" id="GO:0005524">
    <property type="term" value="F:ATP binding"/>
    <property type="evidence" value="ECO:0007669"/>
    <property type="project" value="UniProtKB-KW"/>
</dbReference>
<gene>
    <name evidence="17" type="ORF">CEUSTIGMA_g10945.t1</name>
</gene>
<dbReference type="GO" id="GO:0046084">
    <property type="term" value="P:adenine biosynthetic process"/>
    <property type="evidence" value="ECO:0007669"/>
    <property type="project" value="TreeGrafter"/>
</dbReference>
<dbReference type="STRING" id="1157962.A0A250XL65"/>
<dbReference type="GO" id="GO:0004637">
    <property type="term" value="F:phosphoribosylamine-glycine ligase activity"/>
    <property type="evidence" value="ECO:0007669"/>
    <property type="project" value="TreeGrafter"/>
</dbReference>
<dbReference type="PANTHER" id="PTHR10520">
    <property type="entry name" value="TRIFUNCTIONAL PURINE BIOSYNTHETIC PROTEIN ADENOSINE-3-RELATED"/>
    <property type="match status" value="1"/>
</dbReference>
<dbReference type="EC" id="6.3.3.1" evidence="4"/>
<dbReference type="GO" id="GO:0005829">
    <property type="term" value="C:cytosol"/>
    <property type="evidence" value="ECO:0007669"/>
    <property type="project" value="TreeGrafter"/>
</dbReference>
<dbReference type="GO" id="GO:0006189">
    <property type="term" value="P:'de novo' IMP biosynthetic process"/>
    <property type="evidence" value="ECO:0007669"/>
    <property type="project" value="UniProtKB-UniPathway"/>
</dbReference>
<accession>A0A250XL65</accession>
<dbReference type="InterPro" id="IPR016188">
    <property type="entry name" value="PurM-like_N"/>
</dbReference>
<dbReference type="FunFam" id="3.90.650.10:FF:000011">
    <property type="entry name" value="Phosphoribosylformylglycinamidine cyclo-ligase"/>
    <property type="match status" value="1"/>
</dbReference>
<dbReference type="EMBL" id="BEGY01000100">
    <property type="protein sequence ID" value="GAX83520.1"/>
    <property type="molecule type" value="Genomic_DNA"/>
</dbReference>
<feature type="domain" description="PurM-like C-terminal" evidence="16">
    <location>
        <begin position="205"/>
        <end position="366"/>
    </location>
</feature>
<dbReference type="OrthoDB" id="2018833at2759"/>
<evidence type="ECO:0000256" key="3">
    <source>
        <dbReference type="ARBA" id="ARBA00010280"/>
    </source>
</evidence>
<evidence type="ECO:0000259" key="16">
    <source>
        <dbReference type="Pfam" id="PF02769"/>
    </source>
</evidence>
<evidence type="ECO:0000313" key="18">
    <source>
        <dbReference type="Proteomes" id="UP000232323"/>
    </source>
</evidence>
<dbReference type="Pfam" id="PF02769">
    <property type="entry name" value="AIRS_C"/>
    <property type="match status" value="1"/>
</dbReference>
<dbReference type="CDD" id="cd02196">
    <property type="entry name" value="PurM"/>
    <property type="match status" value="1"/>
</dbReference>
<evidence type="ECO:0000256" key="2">
    <source>
        <dbReference type="ARBA" id="ARBA00004686"/>
    </source>
</evidence>
<evidence type="ECO:0000256" key="11">
    <source>
        <dbReference type="ARBA" id="ARBA00031908"/>
    </source>
</evidence>
<dbReference type="InterPro" id="IPR004733">
    <property type="entry name" value="PurM_cligase"/>
</dbReference>
<evidence type="ECO:0000256" key="4">
    <source>
        <dbReference type="ARBA" id="ARBA00013047"/>
    </source>
</evidence>
<feature type="domain" description="PurM-like N-terminal" evidence="15">
    <location>
        <begin position="85"/>
        <end position="193"/>
    </location>
</feature>
<dbReference type="AlphaFoldDB" id="A0A250XL65"/>
<comment type="subcellular location">
    <subcellularLocation>
        <location evidence="1">Cytoplasm</location>
    </subcellularLocation>
</comment>
<dbReference type="SUPFAM" id="SSF55326">
    <property type="entry name" value="PurM N-terminal domain-like"/>
    <property type="match status" value="1"/>
</dbReference>
<evidence type="ECO:0000313" key="17">
    <source>
        <dbReference type="EMBL" id="GAX83520.1"/>
    </source>
</evidence>
<keyword evidence="18" id="KW-1185">Reference proteome</keyword>
<dbReference type="Gene3D" id="3.30.1330.10">
    <property type="entry name" value="PurM-like, N-terminal domain"/>
    <property type="match status" value="1"/>
</dbReference>
<comment type="caution">
    <text evidence="17">The sequence shown here is derived from an EMBL/GenBank/DDBJ whole genome shotgun (WGS) entry which is preliminary data.</text>
</comment>
<dbReference type="InterPro" id="IPR036921">
    <property type="entry name" value="PurM-like_N_sf"/>
</dbReference>
<evidence type="ECO:0000256" key="6">
    <source>
        <dbReference type="ARBA" id="ARBA00022490"/>
    </source>
</evidence>
<sequence>MQSIAGTSSSRVGFQGPSKAPCRNILLSTVVKPRDLHRSKAAEATDDQLTYQKAGVDIDAGDELVKRIQKLNPSIGGFSGLVPFGDSYLVAGTDGVGTKLKLAFDMKKHDTVGIDLVAMSVNDVVTSGAQPLFFLDYYATGKLDVDGAEQVIKGIVEGCNQTGCSLLGGETAEMPGFYQAGEYDLAGFAVGAVKKERLIDGKSIKEGDVVLALKSSGVHSNGFSLVRKVIEKAKVSLNDKAPWTDKSFGEAFLTPTIIYVKKIVELHEKVGLKGVVHITGGGMPDNIPRVIPKGLGVQVKASSYEVPPLFQWLQKAGNVPLDDMRRTFNMGVGMIMVVHPSQVEAVQKIDPEIWLLGEVVKGDGVTFV</sequence>
<keyword evidence="10" id="KW-0067">ATP-binding</keyword>
<dbReference type="PANTHER" id="PTHR10520:SF12">
    <property type="entry name" value="TRIFUNCTIONAL PURINE BIOSYNTHETIC PROTEIN ADENOSINE-3"/>
    <property type="match status" value="1"/>
</dbReference>
<keyword evidence="9" id="KW-0658">Purine biosynthesis</keyword>
<evidence type="ECO:0000256" key="7">
    <source>
        <dbReference type="ARBA" id="ARBA00022598"/>
    </source>
</evidence>
<evidence type="ECO:0000259" key="15">
    <source>
        <dbReference type="Pfam" id="PF00586"/>
    </source>
</evidence>
<keyword evidence="8" id="KW-0547">Nucleotide-binding</keyword>
<dbReference type="SUPFAM" id="SSF56042">
    <property type="entry name" value="PurM C-terminal domain-like"/>
    <property type="match status" value="1"/>
</dbReference>
<name>A0A250XL65_9CHLO</name>
<dbReference type="Pfam" id="PF00586">
    <property type="entry name" value="AIRS"/>
    <property type="match status" value="1"/>
</dbReference>
<evidence type="ECO:0000256" key="10">
    <source>
        <dbReference type="ARBA" id="ARBA00022840"/>
    </source>
</evidence>
<dbReference type="InterPro" id="IPR036676">
    <property type="entry name" value="PurM-like_C_sf"/>
</dbReference>
<evidence type="ECO:0000256" key="14">
    <source>
        <dbReference type="ARBA" id="ARBA00049057"/>
    </source>
</evidence>
<keyword evidence="6" id="KW-0963">Cytoplasm</keyword>
<evidence type="ECO:0000256" key="8">
    <source>
        <dbReference type="ARBA" id="ARBA00022741"/>
    </source>
</evidence>
<evidence type="ECO:0000256" key="1">
    <source>
        <dbReference type="ARBA" id="ARBA00004496"/>
    </source>
</evidence>
<evidence type="ECO:0000256" key="5">
    <source>
        <dbReference type="ARBA" id="ARBA00020367"/>
    </source>
</evidence>
<comment type="pathway">
    <text evidence="2">Purine metabolism; IMP biosynthesis via de novo pathway; 5-amino-1-(5-phospho-D-ribosyl)imidazole from N(2)-formyl-N(1)-(5-phospho-D-ribosyl)glycinamide: step 2/2.</text>
</comment>
<protein>
    <recommendedName>
        <fullName evidence="5">Phosphoribosylformylglycinamidine cyclo-ligase</fullName>
        <ecNumber evidence="4">6.3.3.1</ecNumber>
    </recommendedName>
    <alternativeName>
        <fullName evidence="12">AIR synthase</fullName>
    </alternativeName>
    <alternativeName>
        <fullName evidence="13">AIRS</fullName>
    </alternativeName>
    <alternativeName>
        <fullName evidence="11">Phosphoribosyl-aminoimidazole synthetase</fullName>
    </alternativeName>
</protein>
<evidence type="ECO:0000256" key="13">
    <source>
        <dbReference type="ARBA" id="ARBA00033093"/>
    </source>
</evidence>
<proteinExistence type="inferred from homology"/>
<dbReference type="UniPathway" id="UPA00074">
    <property type="reaction ID" value="UER00129"/>
</dbReference>
<organism evidence="17 18">
    <name type="scientific">Chlamydomonas eustigma</name>
    <dbReference type="NCBI Taxonomy" id="1157962"/>
    <lineage>
        <taxon>Eukaryota</taxon>
        <taxon>Viridiplantae</taxon>
        <taxon>Chlorophyta</taxon>
        <taxon>core chlorophytes</taxon>
        <taxon>Chlorophyceae</taxon>
        <taxon>CS clade</taxon>
        <taxon>Chlamydomonadales</taxon>
        <taxon>Chlamydomonadaceae</taxon>
        <taxon>Chlamydomonas</taxon>
    </lineage>
</organism>
<dbReference type="FunFam" id="3.30.1330.10:FF:000001">
    <property type="entry name" value="Phosphoribosylformylglycinamidine cyclo-ligase"/>
    <property type="match status" value="1"/>
</dbReference>
<dbReference type="HAMAP" id="MF_00741">
    <property type="entry name" value="AIRS"/>
    <property type="match status" value="1"/>
</dbReference>
<comment type="catalytic activity">
    <reaction evidence="14">
        <text>2-formamido-N(1)-(5-O-phospho-beta-D-ribosyl)acetamidine + ATP = 5-amino-1-(5-phospho-beta-D-ribosyl)imidazole + ADP + phosphate + H(+)</text>
        <dbReference type="Rhea" id="RHEA:23032"/>
        <dbReference type="ChEBI" id="CHEBI:15378"/>
        <dbReference type="ChEBI" id="CHEBI:30616"/>
        <dbReference type="ChEBI" id="CHEBI:43474"/>
        <dbReference type="ChEBI" id="CHEBI:137981"/>
        <dbReference type="ChEBI" id="CHEBI:147287"/>
        <dbReference type="ChEBI" id="CHEBI:456216"/>
        <dbReference type="EC" id="6.3.3.1"/>
    </reaction>
</comment>
<dbReference type="Gene3D" id="3.90.650.10">
    <property type="entry name" value="PurM-like C-terminal domain"/>
    <property type="match status" value="1"/>
</dbReference>
<dbReference type="InterPro" id="IPR010918">
    <property type="entry name" value="PurM-like_C_dom"/>
</dbReference>
<evidence type="ECO:0000256" key="12">
    <source>
        <dbReference type="ARBA" id="ARBA00032931"/>
    </source>
</evidence>